<protein>
    <submittedName>
        <fullName evidence="4">MaoC like domain-containing protein</fullName>
    </submittedName>
</protein>
<dbReference type="Gene3D" id="3.10.129.10">
    <property type="entry name" value="Hotdog Thioesterase"/>
    <property type="match status" value="1"/>
</dbReference>
<dbReference type="AlphaFoldDB" id="A0A1I0VUC5"/>
<accession>A0A1I0VUC5</accession>
<proteinExistence type="inferred from homology"/>
<feature type="compositionally biased region" description="Gly residues" evidence="2">
    <location>
        <begin position="269"/>
        <end position="285"/>
    </location>
</feature>
<dbReference type="SUPFAM" id="SSF54637">
    <property type="entry name" value="Thioesterase/thiol ester dehydrase-isomerase"/>
    <property type="match status" value="2"/>
</dbReference>
<dbReference type="InterPro" id="IPR029069">
    <property type="entry name" value="HotDog_dom_sf"/>
</dbReference>
<dbReference type="GO" id="GO:0005835">
    <property type="term" value="C:fatty acid synthase complex"/>
    <property type="evidence" value="ECO:0007669"/>
    <property type="project" value="InterPro"/>
</dbReference>
<dbReference type="RefSeq" id="WP_091669672.1">
    <property type="nucleotide sequence ID" value="NZ_FOKG01000001.1"/>
</dbReference>
<feature type="region of interest" description="Disordered" evidence="2">
    <location>
        <begin position="260"/>
        <end position="292"/>
    </location>
</feature>
<dbReference type="GO" id="GO:0004312">
    <property type="term" value="F:fatty acid synthase activity"/>
    <property type="evidence" value="ECO:0007669"/>
    <property type="project" value="InterPro"/>
</dbReference>
<feature type="domain" description="MaoC-like" evidence="3">
    <location>
        <begin position="190"/>
        <end position="264"/>
    </location>
</feature>
<dbReference type="GO" id="GO:0006633">
    <property type="term" value="P:fatty acid biosynthetic process"/>
    <property type="evidence" value="ECO:0007669"/>
    <property type="project" value="InterPro"/>
</dbReference>
<evidence type="ECO:0000259" key="3">
    <source>
        <dbReference type="Pfam" id="PF01575"/>
    </source>
</evidence>
<dbReference type="EMBL" id="FOKG01000001">
    <property type="protein sequence ID" value="SFA79276.1"/>
    <property type="molecule type" value="Genomic_DNA"/>
</dbReference>
<dbReference type="Pfam" id="PF01575">
    <property type="entry name" value="MaoC_dehydratas"/>
    <property type="match status" value="1"/>
</dbReference>
<name>A0A1I0VUC5_9PSEU</name>
<organism evidence="4 5">
    <name type="scientific">Amycolatopsis marina</name>
    <dbReference type="NCBI Taxonomy" id="490629"/>
    <lineage>
        <taxon>Bacteria</taxon>
        <taxon>Bacillati</taxon>
        <taxon>Actinomycetota</taxon>
        <taxon>Actinomycetes</taxon>
        <taxon>Pseudonocardiales</taxon>
        <taxon>Pseudonocardiaceae</taxon>
        <taxon>Amycolatopsis</taxon>
    </lineage>
</organism>
<sequence>MVVKELHSAPSLSTLYPKAALGGLLPGGKGGGALPDTEYVRPDVVVDPAHLAAYNEVCGFRLSDDLPATYPHILAFPLQIALMTEQAFPFPLLGMVHVANRITQRRPVRLGESFTLRVRAENLRPHEKGQQFDVVSEVIPSRAPEDGPVWTDVSTYLRRGGGSGEQSGKREQLAPPSPNAIWRVPGDIGRRYAEVSGDRNPIHLHPLTARMFGFPSAIAHGMWTKAHSLAAFEGRLPDAYTVDVRFKLPVLLPAKAAFTTWKNHDGPPDGSGEGSGDGSGDGSAGGAERLRGGWRSGDGWAFELWNARKPKPHLEGTITAL</sequence>
<gene>
    <name evidence="4" type="ORF">SAMN05216266_101462</name>
</gene>
<reference evidence="5" key="1">
    <citation type="submission" date="2016-10" db="EMBL/GenBank/DDBJ databases">
        <authorList>
            <person name="Varghese N."/>
            <person name="Submissions S."/>
        </authorList>
    </citation>
    <scope>NUCLEOTIDE SEQUENCE [LARGE SCALE GENOMIC DNA]</scope>
    <source>
        <strain evidence="5">CGMCC 4.3568</strain>
    </source>
</reference>
<evidence type="ECO:0000256" key="2">
    <source>
        <dbReference type="SAM" id="MobiDB-lite"/>
    </source>
</evidence>
<dbReference type="InterPro" id="IPR002539">
    <property type="entry name" value="MaoC-like_dom"/>
</dbReference>
<dbReference type="PANTHER" id="PTHR43841">
    <property type="entry name" value="3-HYDROXYACYL-THIOESTER DEHYDRATASE HTDX-RELATED"/>
    <property type="match status" value="1"/>
</dbReference>
<dbReference type="STRING" id="490629.SAMN05216266_101462"/>
<dbReference type="OrthoDB" id="9774179at2"/>
<dbReference type="InterPro" id="IPR003965">
    <property type="entry name" value="Fatty_acid_synthase"/>
</dbReference>
<keyword evidence="5" id="KW-1185">Reference proteome</keyword>
<evidence type="ECO:0000313" key="4">
    <source>
        <dbReference type="EMBL" id="SFA79276.1"/>
    </source>
</evidence>
<dbReference type="PRINTS" id="PR01483">
    <property type="entry name" value="FASYNTHASE"/>
</dbReference>
<evidence type="ECO:0000313" key="5">
    <source>
        <dbReference type="Proteomes" id="UP000243799"/>
    </source>
</evidence>
<evidence type="ECO:0000256" key="1">
    <source>
        <dbReference type="ARBA" id="ARBA00005254"/>
    </source>
</evidence>
<feature type="region of interest" description="Disordered" evidence="2">
    <location>
        <begin position="158"/>
        <end position="178"/>
    </location>
</feature>
<dbReference type="Proteomes" id="UP000243799">
    <property type="component" value="Unassembled WGS sequence"/>
</dbReference>
<dbReference type="PANTHER" id="PTHR43841:SF1">
    <property type="entry name" value="3-HYDROXYACYL-THIOESTER DEHYDRATASE X"/>
    <property type="match status" value="1"/>
</dbReference>
<comment type="similarity">
    <text evidence="1">Belongs to the enoyl-CoA hydratase/isomerase family.</text>
</comment>